<dbReference type="GO" id="GO:0005634">
    <property type="term" value="C:nucleus"/>
    <property type="evidence" value="ECO:0007669"/>
    <property type="project" value="UniProtKB-SubCell"/>
</dbReference>
<evidence type="ECO:0000256" key="2">
    <source>
        <dbReference type="ARBA" id="ARBA00023015"/>
    </source>
</evidence>
<dbReference type="PROSITE" id="PS50048">
    <property type="entry name" value="ZN2_CY6_FUNGAL_2"/>
    <property type="match status" value="1"/>
</dbReference>
<dbReference type="CDD" id="cd00067">
    <property type="entry name" value="GAL4"/>
    <property type="match status" value="1"/>
</dbReference>
<gene>
    <name evidence="8" type="ORF">BP6252_03638</name>
</gene>
<comment type="caution">
    <text evidence="8">The sequence shown here is derived from an EMBL/GenBank/DDBJ whole genome shotgun (WGS) entry which is preliminary data.</text>
</comment>
<feature type="region of interest" description="Disordered" evidence="6">
    <location>
        <begin position="670"/>
        <end position="699"/>
    </location>
</feature>
<feature type="compositionally biased region" description="Polar residues" evidence="6">
    <location>
        <begin position="140"/>
        <end position="149"/>
    </location>
</feature>
<dbReference type="GO" id="GO:0000976">
    <property type="term" value="F:transcription cis-regulatory region binding"/>
    <property type="evidence" value="ECO:0007669"/>
    <property type="project" value="TreeGrafter"/>
</dbReference>
<keyword evidence="4" id="KW-0804">Transcription</keyword>
<feature type="domain" description="Zn(2)-C6 fungal-type" evidence="7">
    <location>
        <begin position="35"/>
        <end position="67"/>
    </location>
</feature>
<evidence type="ECO:0000259" key="7">
    <source>
        <dbReference type="PROSITE" id="PS50048"/>
    </source>
</evidence>
<dbReference type="EMBL" id="PDLM01000003">
    <property type="protein sequence ID" value="RDW82526.1"/>
    <property type="molecule type" value="Genomic_DNA"/>
</dbReference>
<keyword evidence="3" id="KW-0238">DNA-binding</keyword>
<feature type="region of interest" description="Disordered" evidence="6">
    <location>
        <begin position="130"/>
        <end position="182"/>
    </location>
</feature>
<keyword evidence="2" id="KW-0805">Transcription regulation</keyword>
<organism evidence="8 9">
    <name type="scientific">Coleophoma cylindrospora</name>
    <dbReference type="NCBI Taxonomy" id="1849047"/>
    <lineage>
        <taxon>Eukaryota</taxon>
        <taxon>Fungi</taxon>
        <taxon>Dikarya</taxon>
        <taxon>Ascomycota</taxon>
        <taxon>Pezizomycotina</taxon>
        <taxon>Leotiomycetes</taxon>
        <taxon>Helotiales</taxon>
        <taxon>Dermateaceae</taxon>
        <taxon>Coleophoma</taxon>
    </lineage>
</organism>
<dbReference type="Proteomes" id="UP000256645">
    <property type="component" value="Unassembled WGS sequence"/>
</dbReference>
<dbReference type="CDD" id="cd12148">
    <property type="entry name" value="fungal_TF_MHR"/>
    <property type="match status" value="1"/>
</dbReference>
<dbReference type="STRING" id="1849047.A0A3D8S879"/>
<comment type="subcellular location">
    <subcellularLocation>
        <location evidence="1">Nucleus</location>
    </subcellularLocation>
</comment>
<evidence type="ECO:0000313" key="9">
    <source>
        <dbReference type="Proteomes" id="UP000256645"/>
    </source>
</evidence>
<dbReference type="GO" id="GO:0000981">
    <property type="term" value="F:DNA-binding transcription factor activity, RNA polymerase II-specific"/>
    <property type="evidence" value="ECO:0007669"/>
    <property type="project" value="InterPro"/>
</dbReference>
<proteinExistence type="predicted"/>
<feature type="region of interest" description="Disordered" evidence="6">
    <location>
        <begin position="1"/>
        <end position="34"/>
    </location>
</feature>
<evidence type="ECO:0000256" key="4">
    <source>
        <dbReference type="ARBA" id="ARBA00023163"/>
    </source>
</evidence>
<dbReference type="PROSITE" id="PS00463">
    <property type="entry name" value="ZN2_CY6_FUNGAL_1"/>
    <property type="match status" value="1"/>
</dbReference>
<dbReference type="InterPro" id="IPR001138">
    <property type="entry name" value="Zn2Cys6_DnaBD"/>
</dbReference>
<evidence type="ECO:0000256" key="3">
    <source>
        <dbReference type="ARBA" id="ARBA00023125"/>
    </source>
</evidence>
<dbReference type="InterPro" id="IPR036864">
    <property type="entry name" value="Zn2-C6_fun-type_DNA-bd_sf"/>
</dbReference>
<evidence type="ECO:0000256" key="5">
    <source>
        <dbReference type="ARBA" id="ARBA00023242"/>
    </source>
</evidence>
<dbReference type="PANTHER" id="PTHR31845:SF17">
    <property type="entry name" value="ZN(II)2CYS6 TRANSCRIPTION FACTOR (EUROFUNG)"/>
    <property type="match status" value="1"/>
</dbReference>
<dbReference type="InterPro" id="IPR051089">
    <property type="entry name" value="prtT"/>
</dbReference>
<dbReference type="OrthoDB" id="3429912at2759"/>
<feature type="compositionally biased region" description="Polar residues" evidence="6">
    <location>
        <begin position="15"/>
        <end position="33"/>
    </location>
</feature>
<sequence>MDDWSLPPPPAPLTHSDSTQSSLNNDKPSTTKQAACLSCRRSKTRCLRGAEDSKCKRCLQTDSECVIPDYHVGRRKGVKNKRVGLDKAVHYIEKVIKTSHKQGAEHADDERTATHLHNLLKEAQSLLPKNGANAEMSPGIHSQATSSQSDHVHKNGPADRGASYSISTDAPQRPGADDGFAIDDAENPLQLLARASHLTEPQPSHSPGGPQPVIMPTYLEATRDSTLTNFFGAFRSNLDVGEDIDPVDMGFVTSEEVDILFSFFYQNLAHTRWGLDPLVHTSSFVRRRSAFLFTSILSASALFIPTASALSKRLSVHCRHLAHNVMVHRYRSPEIVLAFMVNVPWMAPGKHWSDDESCSYVAMASAIAIDLSMNKLVMPSPSIYSADIPATTPKSDCISARKALDIDGFPETDPHSPQGRRLLRARERVWLALFVLDRGVCLARGRDFTVPLSPILAICDKWHESNIADTWDGSIISSAVLRRDLAGLIENIKLSCASDRISTAEGSVVAQSIQGMIDDFFNRWYGTWAFAVKGNKDNHSLPPYVEILASHTRLSTYSTVINLPTAPVEVTRFFRAAGLSASLNVMRAAVQGESQLKSMPNNTVIMISFSACFALYLSTMAEGSNSSLASSIRILIEEAADVLERIGATPEHRNATSSLYGRHLREIVKNSSPAPAQRADGHVNGPQSEPMPMPQNQYPGQQNAIITDPAMLIPEHMQFSAMSDYQIVEAVNNAGNDLEMYPHQIHIDDTAGLDWLDWFNFHSNTV</sequence>
<reference evidence="8 9" key="1">
    <citation type="journal article" date="2018" name="IMA Fungus">
        <title>IMA Genome-F 9: Draft genome sequence of Annulohypoxylon stygium, Aspergillus mulundensis, Berkeleyomyces basicola (syn. Thielaviopsis basicola), Ceratocystis smalleyi, two Cercospora beticola strains, Coleophoma cylindrospora, Fusarium fracticaudum, Phialophora cf. hyalina, and Morchella septimelata.</title>
        <authorList>
            <person name="Wingfield B.D."/>
            <person name="Bills G.F."/>
            <person name="Dong Y."/>
            <person name="Huang W."/>
            <person name="Nel W.J."/>
            <person name="Swalarsk-Parry B.S."/>
            <person name="Vaghefi N."/>
            <person name="Wilken P.M."/>
            <person name="An Z."/>
            <person name="de Beer Z.W."/>
            <person name="De Vos L."/>
            <person name="Chen L."/>
            <person name="Duong T.A."/>
            <person name="Gao Y."/>
            <person name="Hammerbacher A."/>
            <person name="Kikkert J.R."/>
            <person name="Li Y."/>
            <person name="Li H."/>
            <person name="Li K."/>
            <person name="Li Q."/>
            <person name="Liu X."/>
            <person name="Ma X."/>
            <person name="Naidoo K."/>
            <person name="Pethybridge S.J."/>
            <person name="Sun J."/>
            <person name="Steenkamp E.T."/>
            <person name="van der Nest M.A."/>
            <person name="van Wyk S."/>
            <person name="Wingfield M.J."/>
            <person name="Xiong C."/>
            <person name="Yue Q."/>
            <person name="Zhang X."/>
        </authorList>
    </citation>
    <scope>NUCLEOTIDE SEQUENCE [LARGE SCALE GENOMIC DNA]</scope>
    <source>
        <strain evidence="8 9">BP6252</strain>
    </source>
</reference>
<evidence type="ECO:0000313" key="8">
    <source>
        <dbReference type="EMBL" id="RDW82526.1"/>
    </source>
</evidence>
<evidence type="ECO:0000256" key="6">
    <source>
        <dbReference type="SAM" id="MobiDB-lite"/>
    </source>
</evidence>
<dbReference type="PANTHER" id="PTHR31845">
    <property type="entry name" value="FINGER DOMAIN PROTEIN, PUTATIVE-RELATED"/>
    <property type="match status" value="1"/>
</dbReference>
<feature type="compositionally biased region" description="Pro residues" evidence="6">
    <location>
        <begin position="1"/>
        <end position="12"/>
    </location>
</feature>
<dbReference type="AlphaFoldDB" id="A0A3D8S879"/>
<keyword evidence="9" id="KW-1185">Reference proteome</keyword>
<name>A0A3D8S879_9HELO</name>
<dbReference type="Gene3D" id="4.10.240.10">
    <property type="entry name" value="Zn(2)-C6 fungal-type DNA-binding domain"/>
    <property type="match status" value="1"/>
</dbReference>
<dbReference type="GO" id="GO:0008270">
    <property type="term" value="F:zinc ion binding"/>
    <property type="evidence" value="ECO:0007669"/>
    <property type="project" value="InterPro"/>
</dbReference>
<protein>
    <recommendedName>
        <fullName evidence="7">Zn(2)-C6 fungal-type domain-containing protein</fullName>
    </recommendedName>
</protein>
<dbReference type="SUPFAM" id="SSF57701">
    <property type="entry name" value="Zn2/Cys6 DNA-binding domain"/>
    <property type="match status" value="1"/>
</dbReference>
<accession>A0A3D8S879</accession>
<keyword evidence="5" id="KW-0539">Nucleus</keyword>
<evidence type="ECO:0000256" key="1">
    <source>
        <dbReference type="ARBA" id="ARBA00004123"/>
    </source>
</evidence>